<dbReference type="InterPro" id="IPR001647">
    <property type="entry name" value="HTH_TetR"/>
</dbReference>
<dbReference type="Gene3D" id="1.10.357.10">
    <property type="entry name" value="Tetracycline Repressor, domain 2"/>
    <property type="match status" value="1"/>
</dbReference>
<evidence type="ECO:0000256" key="3">
    <source>
        <dbReference type="ARBA" id="ARBA00023163"/>
    </source>
</evidence>
<evidence type="ECO:0000259" key="4">
    <source>
        <dbReference type="PROSITE" id="PS50977"/>
    </source>
</evidence>
<dbReference type="PROSITE" id="PS50977">
    <property type="entry name" value="HTH_TETR_2"/>
    <property type="match status" value="1"/>
</dbReference>
<accession>A0A170PN77</accession>
<dbReference type="EMBL" id="CZQE01000085">
    <property type="protein sequence ID" value="CUS43802.1"/>
    <property type="molecule type" value="Genomic_DNA"/>
</dbReference>
<evidence type="ECO:0000313" key="5">
    <source>
        <dbReference type="EMBL" id="CUS43802.1"/>
    </source>
</evidence>
<dbReference type="InterPro" id="IPR050109">
    <property type="entry name" value="HTH-type_TetR-like_transc_reg"/>
</dbReference>
<dbReference type="AlphaFoldDB" id="A0A170PN77"/>
<protein>
    <submittedName>
        <fullName evidence="5">Transcriptional regulator</fullName>
    </submittedName>
</protein>
<dbReference type="InterPro" id="IPR009057">
    <property type="entry name" value="Homeodomain-like_sf"/>
</dbReference>
<keyword evidence="1" id="KW-0805">Transcription regulation</keyword>
<feature type="domain" description="HTH tetR-type" evidence="4">
    <location>
        <begin position="10"/>
        <end position="70"/>
    </location>
</feature>
<sequence length="205" mass="22310">MGRRSDHSREELEELILAEGHRLLAETGYARFSAREVAKRIGYSIGTIYNVFGSLDALLLAINSRTFVLWAAWLREKLAGAGDDRIAALVTGYFDFAERNPNLWMAIYDHRQPPGTEMPEGYRRLRSGLTGIVETEIAHVLPEDRRGEAPALARSLVALVHGHCEFALNGTFALLGEQDPQAAALARVREALAAGGATGAAVGRA</sequence>
<dbReference type="InterPro" id="IPR036271">
    <property type="entry name" value="Tet_transcr_reg_TetR-rel_C_sf"/>
</dbReference>
<proteinExistence type="predicted"/>
<dbReference type="PANTHER" id="PTHR30055">
    <property type="entry name" value="HTH-TYPE TRANSCRIPTIONAL REGULATOR RUTR"/>
    <property type="match status" value="1"/>
</dbReference>
<gene>
    <name evidence="5" type="ORF">MGWOODY_Smn979</name>
</gene>
<dbReference type="InterPro" id="IPR025996">
    <property type="entry name" value="MT1864/Rv1816-like_C"/>
</dbReference>
<dbReference type="GO" id="GO:0000976">
    <property type="term" value="F:transcription cis-regulatory region binding"/>
    <property type="evidence" value="ECO:0007669"/>
    <property type="project" value="TreeGrafter"/>
</dbReference>
<name>A0A170PN77_9ZZZZ</name>
<dbReference type="Pfam" id="PF00440">
    <property type="entry name" value="TetR_N"/>
    <property type="match status" value="1"/>
</dbReference>
<keyword evidence="2" id="KW-0238">DNA-binding</keyword>
<keyword evidence="3" id="KW-0804">Transcription</keyword>
<evidence type="ECO:0000256" key="2">
    <source>
        <dbReference type="ARBA" id="ARBA00023125"/>
    </source>
</evidence>
<evidence type="ECO:0000256" key="1">
    <source>
        <dbReference type="ARBA" id="ARBA00023015"/>
    </source>
</evidence>
<dbReference type="GO" id="GO:0003700">
    <property type="term" value="F:DNA-binding transcription factor activity"/>
    <property type="evidence" value="ECO:0007669"/>
    <property type="project" value="TreeGrafter"/>
</dbReference>
<dbReference type="PANTHER" id="PTHR30055:SF234">
    <property type="entry name" value="HTH-TYPE TRANSCRIPTIONAL REGULATOR BETI"/>
    <property type="match status" value="1"/>
</dbReference>
<organism evidence="5">
    <name type="scientific">hydrothermal vent metagenome</name>
    <dbReference type="NCBI Taxonomy" id="652676"/>
    <lineage>
        <taxon>unclassified sequences</taxon>
        <taxon>metagenomes</taxon>
        <taxon>ecological metagenomes</taxon>
    </lineage>
</organism>
<dbReference type="SUPFAM" id="SSF48498">
    <property type="entry name" value="Tetracyclin repressor-like, C-terminal domain"/>
    <property type="match status" value="1"/>
</dbReference>
<reference evidence="5" key="1">
    <citation type="submission" date="2015-10" db="EMBL/GenBank/DDBJ databases">
        <authorList>
            <person name="Gilbert D.G."/>
        </authorList>
    </citation>
    <scope>NUCLEOTIDE SEQUENCE</scope>
</reference>
<dbReference type="PRINTS" id="PR00455">
    <property type="entry name" value="HTHTETR"/>
</dbReference>
<dbReference type="SUPFAM" id="SSF46689">
    <property type="entry name" value="Homeodomain-like"/>
    <property type="match status" value="1"/>
</dbReference>
<dbReference type="Pfam" id="PF13305">
    <property type="entry name" value="TetR_C_33"/>
    <property type="match status" value="1"/>
</dbReference>